<name>A0AAW0AA85_9AGAR</name>
<dbReference type="Gene3D" id="3.80.10.10">
    <property type="entry name" value="Ribonuclease Inhibitor"/>
    <property type="match status" value="1"/>
</dbReference>
<protein>
    <submittedName>
        <fullName evidence="2">Uncharacterized protein</fullName>
    </submittedName>
</protein>
<accession>A0AAW0AA85</accession>
<dbReference type="InterPro" id="IPR032675">
    <property type="entry name" value="LRR_dom_sf"/>
</dbReference>
<feature type="region of interest" description="Disordered" evidence="1">
    <location>
        <begin position="302"/>
        <end position="331"/>
    </location>
</feature>
<dbReference type="Proteomes" id="UP001362999">
    <property type="component" value="Unassembled WGS sequence"/>
</dbReference>
<evidence type="ECO:0000313" key="2">
    <source>
        <dbReference type="EMBL" id="KAK7005717.1"/>
    </source>
</evidence>
<organism evidence="2 3">
    <name type="scientific">Favolaschia claudopus</name>
    <dbReference type="NCBI Taxonomy" id="2862362"/>
    <lineage>
        <taxon>Eukaryota</taxon>
        <taxon>Fungi</taxon>
        <taxon>Dikarya</taxon>
        <taxon>Basidiomycota</taxon>
        <taxon>Agaricomycotina</taxon>
        <taxon>Agaricomycetes</taxon>
        <taxon>Agaricomycetidae</taxon>
        <taxon>Agaricales</taxon>
        <taxon>Marasmiineae</taxon>
        <taxon>Mycenaceae</taxon>
        <taxon>Favolaschia</taxon>
    </lineage>
</organism>
<reference evidence="2 3" key="1">
    <citation type="journal article" date="2024" name="J Genomics">
        <title>Draft genome sequencing and assembly of Favolaschia claudopus CIRM-BRFM 2984 isolated from oak limbs.</title>
        <authorList>
            <person name="Navarro D."/>
            <person name="Drula E."/>
            <person name="Chaduli D."/>
            <person name="Cazenave R."/>
            <person name="Ahrendt S."/>
            <person name="Wang J."/>
            <person name="Lipzen A."/>
            <person name="Daum C."/>
            <person name="Barry K."/>
            <person name="Grigoriev I.V."/>
            <person name="Favel A."/>
            <person name="Rosso M.N."/>
            <person name="Martin F."/>
        </authorList>
    </citation>
    <scope>NUCLEOTIDE SEQUENCE [LARGE SCALE GENOMIC DNA]</scope>
    <source>
        <strain evidence="2 3">CIRM-BRFM 2984</strain>
    </source>
</reference>
<keyword evidence="3" id="KW-1185">Reference proteome</keyword>
<gene>
    <name evidence="2" type="ORF">R3P38DRAFT_3404468</name>
</gene>
<comment type="caution">
    <text evidence="2">The sequence shown here is derived from an EMBL/GenBank/DDBJ whole genome shotgun (WGS) entry which is preliminary data.</text>
</comment>
<sequence>MKNNLPLLRTLFVQFPKHEFIDEPPALPPCDAFENAPSLRMLCLKRPSCDFNVPFSQLTDLEIYGALGAEYVLRCCQDASNLAFLCVGIGAPPSQPSTIDTNVCHLVNLKFLQLDEGYFVHSPEGLVSGPCQLRPLLEKLNCPILEELTLSNMTCHDSFKLPAKSHAMLEDSIISFVGRSPLITQLTIDIRLKYDKKLVSLFERLPALEQLEIRHIGIIFTAFCERLIYHPESAAPFCPRLRVLDVGHLHGLQSPPALVKMVASRWHVVEGGPVARLEKLVMNCEDEECASQLRQLADEGLDLELSTGKPNRESKRKRDPQVEEDVGCRSQ</sequence>
<dbReference type="AlphaFoldDB" id="A0AAW0AA85"/>
<evidence type="ECO:0000256" key="1">
    <source>
        <dbReference type="SAM" id="MobiDB-lite"/>
    </source>
</evidence>
<dbReference type="EMBL" id="JAWWNJ010000077">
    <property type="protein sequence ID" value="KAK7005717.1"/>
    <property type="molecule type" value="Genomic_DNA"/>
</dbReference>
<evidence type="ECO:0000313" key="3">
    <source>
        <dbReference type="Proteomes" id="UP001362999"/>
    </source>
</evidence>
<proteinExistence type="predicted"/>
<dbReference type="SUPFAM" id="SSF52047">
    <property type="entry name" value="RNI-like"/>
    <property type="match status" value="1"/>
</dbReference>